<protein>
    <submittedName>
        <fullName evidence="8">Cation diffusion facilitator family transporter</fullName>
    </submittedName>
</protein>
<sequence>MTEESPKAIFYALAANLGIALCKFAAAAFTGSGSMFAEAIHSTADCGNQVLLLFGLKQARRPASMLHPLGAGRAIYFYSLIVALLLFFVGGVFSVYEGAHRLVAREPLSHAYIALGVLGVSVVLEAFSLMGALKEIRKTNPNKSMWRWFRETRESELLVVTGEDVAALLGLAIAFAAVLATMVTGNPAYDAWGSIGVGVLLMVIAFLVAREVKSMIIGESASPEVRRAIEAHLRTRNEIRSIINLITLQWGKHVVVAVQAEMIDYESGRAMVDAINVVEADLQEEFPQVRWVFFEPDVPRVRTEASLD</sequence>
<dbReference type="InterPro" id="IPR040177">
    <property type="entry name" value="SLC30A9"/>
</dbReference>
<keyword evidence="9" id="KW-1185">Reference proteome</keyword>
<dbReference type="Pfam" id="PF01545">
    <property type="entry name" value="Cation_efflux"/>
    <property type="match status" value="1"/>
</dbReference>
<evidence type="ECO:0000313" key="8">
    <source>
        <dbReference type="EMBL" id="MPW16464.1"/>
    </source>
</evidence>
<feature type="transmembrane region" description="Helical" evidence="6">
    <location>
        <begin position="75"/>
        <end position="96"/>
    </location>
</feature>
<dbReference type="AlphaFoldDB" id="A0A7X1N6W9"/>
<dbReference type="SUPFAM" id="SSF160240">
    <property type="entry name" value="Cation efflux protein cytoplasmic domain-like"/>
    <property type="match status" value="1"/>
</dbReference>
<evidence type="ECO:0000313" key="9">
    <source>
        <dbReference type="Proteomes" id="UP000484381"/>
    </source>
</evidence>
<accession>A0A7X1N6W9</accession>
<evidence type="ECO:0000256" key="2">
    <source>
        <dbReference type="ARBA" id="ARBA00022448"/>
    </source>
</evidence>
<dbReference type="InterPro" id="IPR036837">
    <property type="entry name" value="Cation_efflux_CTD_sf"/>
</dbReference>
<dbReference type="SUPFAM" id="SSF161111">
    <property type="entry name" value="Cation efflux protein transmembrane domain-like"/>
    <property type="match status" value="1"/>
</dbReference>
<name>A0A7X1N6W9_9BURK</name>
<keyword evidence="2" id="KW-0813">Transport</keyword>
<evidence type="ECO:0000256" key="3">
    <source>
        <dbReference type="ARBA" id="ARBA00022692"/>
    </source>
</evidence>
<evidence type="ECO:0000256" key="1">
    <source>
        <dbReference type="ARBA" id="ARBA00004141"/>
    </source>
</evidence>
<dbReference type="Gene3D" id="1.20.1510.10">
    <property type="entry name" value="Cation efflux protein transmembrane domain"/>
    <property type="match status" value="1"/>
</dbReference>
<keyword evidence="5 6" id="KW-0472">Membrane</keyword>
<dbReference type="InterPro" id="IPR002524">
    <property type="entry name" value="Cation_efflux"/>
</dbReference>
<dbReference type="InterPro" id="IPR058533">
    <property type="entry name" value="Cation_efflux_TM"/>
</dbReference>
<evidence type="ECO:0000256" key="4">
    <source>
        <dbReference type="ARBA" id="ARBA00022989"/>
    </source>
</evidence>
<dbReference type="PANTHER" id="PTHR13414">
    <property type="entry name" value="HUEL-CATION TRANSPORTER"/>
    <property type="match status" value="1"/>
</dbReference>
<feature type="transmembrane region" description="Helical" evidence="6">
    <location>
        <begin position="111"/>
        <end position="136"/>
    </location>
</feature>
<keyword evidence="3 6" id="KW-0812">Transmembrane</keyword>
<dbReference type="PANTHER" id="PTHR13414:SF9">
    <property type="entry name" value="PROTON-COUPLED ZINC ANTIPORTER SLC30A9, MITOCHONDRIAL"/>
    <property type="match status" value="1"/>
</dbReference>
<gene>
    <name evidence="8" type="ORF">GCT13_05835</name>
</gene>
<organism evidence="8 9">
    <name type="scientific">Paraburkholderia franconis</name>
    <dbReference type="NCBI Taxonomy" id="2654983"/>
    <lineage>
        <taxon>Bacteria</taxon>
        <taxon>Pseudomonadati</taxon>
        <taxon>Pseudomonadota</taxon>
        <taxon>Betaproteobacteria</taxon>
        <taxon>Burkholderiales</taxon>
        <taxon>Burkholderiaceae</taxon>
        <taxon>Paraburkholderia</taxon>
    </lineage>
</organism>
<keyword evidence="4 6" id="KW-1133">Transmembrane helix</keyword>
<dbReference type="RefSeq" id="WP_152755841.1">
    <property type="nucleotide sequence ID" value="NZ_WHNP01000004.1"/>
</dbReference>
<dbReference type="EMBL" id="WHNP01000004">
    <property type="protein sequence ID" value="MPW16464.1"/>
    <property type="molecule type" value="Genomic_DNA"/>
</dbReference>
<feature type="transmembrane region" description="Helical" evidence="6">
    <location>
        <begin position="157"/>
        <end position="179"/>
    </location>
</feature>
<dbReference type="GO" id="GO:0016020">
    <property type="term" value="C:membrane"/>
    <property type="evidence" value="ECO:0007669"/>
    <property type="project" value="UniProtKB-SubCell"/>
</dbReference>
<dbReference type="Proteomes" id="UP000484381">
    <property type="component" value="Unassembled WGS sequence"/>
</dbReference>
<evidence type="ECO:0000256" key="6">
    <source>
        <dbReference type="SAM" id="Phobius"/>
    </source>
</evidence>
<dbReference type="GO" id="GO:0008324">
    <property type="term" value="F:monoatomic cation transmembrane transporter activity"/>
    <property type="evidence" value="ECO:0007669"/>
    <property type="project" value="InterPro"/>
</dbReference>
<evidence type="ECO:0000259" key="7">
    <source>
        <dbReference type="Pfam" id="PF01545"/>
    </source>
</evidence>
<reference evidence="8 9" key="1">
    <citation type="submission" date="2019-10" db="EMBL/GenBank/DDBJ databases">
        <title>Paraburkholderia sp. isolated from nodules of Mimosa pudica from Brazilian Atlantic Forest soils.</title>
        <authorList>
            <person name="Paulitsch F."/>
            <person name="Hungria M."/>
            <person name="Dall'Agnol R."/>
        </authorList>
    </citation>
    <scope>NUCLEOTIDE SEQUENCE [LARGE SCALE GENOMIC DNA]</scope>
    <source>
        <strain evidence="8 9">CNPSo 3157</strain>
    </source>
</reference>
<feature type="transmembrane region" description="Helical" evidence="6">
    <location>
        <begin position="191"/>
        <end position="209"/>
    </location>
</feature>
<comment type="caution">
    <text evidence="8">The sequence shown here is derived from an EMBL/GenBank/DDBJ whole genome shotgun (WGS) entry which is preliminary data.</text>
</comment>
<evidence type="ECO:0000256" key="5">
    <source>
        <dbReference type="ARBA" id="ARBA00023136"/>
    </source>
</evidence>
<comment type="subcellular location">
    <subcellularLocation>
        <location evidence="1">Membrane</location>
        <topology evidence="1">Multi-pass membrane protein</topology>
    </subcellularLocation>
</comment>
<feature type="transmembrane region" description="Helical" evidence="6">
    <location>
        <begin position="9"/>
        <end position="29"/>
    </location>
</feature>
<proteinExistence type="predicted"/>
<feature type="domain" description="Cation efflux protein transmembrane" evidence="7">
    <location>
        <begin position="9"/>
        <end position="216"/>
    </location>
</feature>
<dbReference type="GO" id="GO:0006829">
    <property type="term" value="P:zinc ion transport"/>
    <property type="evidence" value="ECO:0007669"/>
    <property type="project" value="InterPro"/>
</dbReference>
<dbReference type="NCBIfam" id="TIGR01297">
    <property type="entry name" value="CDF"/>
    <property type="match status" value="1"/>
</dbReference>
<dbReference type="InterPro" id="IPR027469">
    <property type="entry name" value="Cation_efflux_TMD_sf"/>
</dbReference>